<protein>
    <submittedName>
        <fullName evidence="1">Piezo-type mechanosensitive ion channel-like</fullName>
    </submittedName>
</protein>
<gene>
    <name evidence="1" type="ORF">KPL71_010152</name>
</gene>
<name>A0ACB8MJP9_CITSI</name>
<dbReference type="Proteomes" id="UP000829398">
    <property type="component" value="Chromosome 3"/>
</dbReference>
<sequence>MQDMEIWEMVGLWHYPIPGFFLLAQFCLGVLVALGNLVNNSVFVYLSGEDGRSSSETSTVEVREETKVLIVATIAWGLRKCSRAIMLALIGLLAMKPGFIHAIYMIFFLIYLLSHNVSRKIRESLILLCEAHFALLYLLRIDLISNALRQKDSLSMEILSQLGLLNHDSSWDFLEIALLACFCAIHNHGFQTLFSFSAIVQHTSSPPVGFSILKAGLNKSVLLSVYSASTAKYSHDNSSYERRIASFLSAIGQKILSMYRSCGTYIAFLTILLTVYMVRPNYISFGYIFLLLVWIIGRQLVEKSKRRLWFPLKLYAITVFVFSYSLSCFSSFELWLSRLIDLYFYLDYDSEASLLENVWESIAVLIVMQLYSYERRQSRHYRQDDPNLLDSGLLGFIKRFLVCHSQKILFLAVFYASLSPISALGLVYLLGLVICSTLPKASRIPSKSFLVYTGFLVTIEYLFQMWGKQAGMFPGQKHSDLSLFLGLRVYEPSFWGIELGLRGKVMVIVACTLQYNIFRWLEKTPSSSLNKGKWEEPCPLFVSSEDAFINGPHPNEEDKLLSDSGTRSMKREVAASNSWPSFTSVLTQTPNSVSSKRGESEASSTRKFSFGYFWGGAKESHKWNKKRILTLRKERFETQKTLLKIYLKFWMENLFNLFGLEINMIVLLLASFALLNAISLLYTALLAACVLLNWHFIRKLWPMFVFLFATILILEYLALWKNMSLNQHNPSENNVRCHDCSRSSAQHFQYCGNCWLGLVVDDPRTLISYFAVFMLACFKLRADLLSSFSGSSTYRQMMSQRKNTFVLRDLSFETKSMWTFLDYLKLYCYCHLLDLVLVLILITGTLEYDILHLGYLAFALTFFRMRLEILKKKNKIFKFLRIYNFVLIILSLAYQSPFVGEFSAGKCETIDYIFEMIGFYKYDYGFRITARSALVEIIIFMLVSLQSYMFSSQEFDYVSRYLEAEQIGAVVCEQERKAAWKTAQLQHIRESEEKIRQRNMQVEKMKSEMLNLQTQLHSMNSIANCNTTSPDTEGLRRRNTPLTSNWESRTPDKGEGLIRKQEQIIKEELQFPLEVHEFPAVVHMDNLMGVVSPKDSVGSPPCEINEIELDVADSADFDSNRSIKAKENPLKSAVQLLGDGVSQVQSIGNQAVNNLVSFLNITPEDSDMNELSSAEDEAYDEMESQKKRYVSLDRSYSLQSDKSSDATSLQIGRIFRYIWSQMRSNNDVVCYCCFVLVFIWNFSLLSMVYLAALFLYALCVHTGPSSIFWIIMLIYTEMYILVQYLYQIIIQHCGLSIDSDLLQALGFPDPAHKITSSFVVNAVPLFLVYFFTLLQSSITAKDSEWMPSTDFISRRRDALYRKEVLVNYSWSKKAQELLQQMINMVKLIIRRFFRYWKSLTRGAESPPYFVQLSMDVNLWPEDGIQPEKIESGINQVLKIVHDERCKEKNPSDCPFASRVNIQSIERSQEKPNIALVVLEVVYASPLTGCASAEWYKSLTPAADVAKEIRKAQSLGLFEQLRFPYPLLSIIGGGKREIDLYAYIFGADLTVFFLVAIFYQSIIKHNSELLDVYQLEDQFPKEFVFILMIIFFLIVLDRIIYLCSFAVGKVIFYLFNLILFTYSVIEYAWNMEASHQRAGEFALRAIFLAKAVSLSLQAIQIRYGIPHKSTLYRQFLTSEVSRINYFGYRLYRALPFLYELRCVLDWSCTSTSLTMYDWLKMYSSGNPTNIANPIKDASVQIDINTRGGKLTLYHTTLCEKIPWDVLDSDVNLGQGFLETYNTHDIQLICCQPDASVLWLVPGLVQTRFIHSLGWHMGMDIRFTWVLTRDRPKGKEVVKYENHVDPLDLPKPSDVISVLNGSTNSFRVKNIYPRYFRVTASGDVRPFEQEVYAVSADLVMNRADSEWWSFHNINASDIKGCEGLSGPMAIIVSEETPPHYTSEGILGDTLSKFSIWGLYITFVLAVGRFIRLQCSDLRMRIPFENLPSCDRLIAICEDIYSARAEGEHEVEEVLYWTLVKIYRSPHMLLEFTKPD</sequence>
<keyword evidence="2" id="KW-1185">Reference proteome</keyword>
<accession>A0ACB8MJP9</accession>
<evidence type="ECO:0000313" key="2">
    <source>
        <dbReference type="Proteomes" id="UP000829398"/>
    </source>
</evidence>
<dbReference type="EMBL" id="CM039172">
    <property type="protein sequence ID" value="KAH9786044.1"/>
    <property type="molecule type" value="Genomic_DNA"/>
</dbReference>
<comment type="caution">
    <text evidence="1">The sequence shown here is derived from an EMBL/GenBank/DDBJ whole genome shotgun (WGS) entry which is preliminary data.</text>
</comment>
<reference evidence="2" key="1">
    <citation type="journal article" date="2023" name="Hortic. Res.">
        <title>A chromosome-level phased genome enabling allele-level studies in sweet orange: a case study on citrus Huanglongbing tolerance.</title>
        <authorList>
            <person name="Wu B."/>
            <person name="Yu Q."/>
            <person name="Deng Z."/>
            <person name="Duan Y."/>
            <person name="Luo F."/>
            <person name="Gmitter F. Jr."/>
        </authorList>
    </citation>
    <scope>NUCLEOTIDE SEQUENCE [LARGE SCALE GENOMIC DNA]</scope>
    <source>
        <strain evidence="2">cv. Valencia</strain>
    </source>
</reference>
<evidence type="ECO:0000313" key="1">
    <source>
        <dbReference type="EMBL" id="KAH9786044.1"/>
    </source>
</evidence>
<proteinExistence type="predicted"/>
<organism evidence="1 2">
    <name type="scientific">Citrus sinensis</name>
    <name type="common">Sweet orange</name>
    <name type="synonym">Citrus aurantium var. sinensis</name>
    <dbReference type="NCBI Taxonomy" id="2711"/>
    <lineage>
        <taxon>Eukaryota</taxon>
        <taxon>Viridiplantae</taxon>
        <taxon>Streptophyta</taxon>
        <taxon>Embryophyta</taxon>
        <taxon>Tracheophyta</taxon>
        <taxon>Spermatophyta</taxon>
        <taxon>Magnoliopsida</taxon>
        <taxon>eudicotyledons</taxon>
        <taxon>Gunneridae</taxon>
        <taxon>Pentapetalae</taxon>
        <taxon>rosids</taxon>
        <taxon>malvids</taxon>
        <taxon>Sapindales</taxon>
        <taxon>Rutaceae</taxon>
        <taxon>Aurantioideae</taxon>
        <taxon>Citrus</taxon>
    </lineage>
</organism>